<organism evidence="3 4">
    <name type="scientific">Vogesella oryzagri</name>
    <dbReference type="NCBI Taxonomy" id="3160864"/>
    <lineage>
        <taxon>Bacteria</taxon>
        <taxon>Pseudomonadati</taxon>
        <taxon>Pseudomonadota</taxon>
        <taxon>Betaproteobacteria</taxon>
        <taxon>Neisseriales</taxon>
        <taxon>Chromobacteriaceae</taxon>
        <taxon>Vogesella</taxon>
    </lineage>
</organism>
<dbReference type="PANTHER" id="PTHR11820">
    <property type="entry name" value="ACYLPYRUVASE"/>
    <property type="match status" value="1"/>
</dbReference>
<dbReference type="NCBIfam" id="TIGR02305">
    <property type="entry name" value="HpaG-N-term"/>
    <property type="match status" value="1"/>
</dbReference>
<dbReference type="Proteomes" id="UP001433638">
    <property type="component" value="Unassembled WGS sequence"/>
</dbReference>
<reference evidence="3" key="1">
    <citation type="submission" date="2024-06" db="EMBL/GenBank/DDBJ databases">
        <title>Genome sequence of Vogesella sp. MAHUQ-64.</title>
        <authorList>
            <person name="Huq M.A."/>
        </authorList>
    </citation>
    <scope>NUCLEOTIDE SEQUENCE</scope>
    <source>
        <strain evidence="3">MAHUQ-64</strain>
    </source>
</reference>
<dbReference type="InterPro" id="IPR012686">
    <property type="entry name" value="HPA_isomer/decarb_N"/>
</dbReference>
<keyword evidence="3" id="KW-0378">Hydrolase</keyword>
<evidence type="ECO:0000259" key="2">
    <source>
        <dbReference type="Pfam" id="PF01557"/>
    </source>
</evidence>
<gene>
    <name evidence="3" type="ORF">ABNW52_13175</name>
</gene>
<keyword evidence="1" id="KW-0479">Metal-binding</keyword>
<dbReference type="InterPro" id="IPR036663">
    <property type="entry name" value="Fumarylacetoacetase_C_sf"/>
</dbReference>
<feature type="domain" description="Fumarylacetoacetase-like C-terminal" evidence="2">
    <location>
        <begin position="44"/>
        <end position="247"/>
    </location>
</feature>
<evidence type="ECO:0000313" key="3">
    <source>
        <dbReference type="EMBL" id="MEQ6291563.1"/>
    </source>
</evidence>
<evidence type="ECO:0000313" key="4">
    <source>
        <dbReference type="Proteomes" id="UP001433638"/>
    </source>
</evidence>
<dbReference type="PANTHER" id="PTHR11820:SF114">
    <property type="entry name" value="4-HYDROXYPHENYLACETATE CATABOLISM PROTEIN"/>
    <property type="match status" value="1"/>
</dbReference>
<comment type="caution">
    <text evidence="3">The sequence shown here is derived from an EMBL/GenBank/DDBJ whole genome shotgun (WGS) entry which is preliminary data.</text>
</comment>
<sequence length="254" mass="26783">MARGRILLNRQARGVTLQADGSLLLDNGNPLLDEPQWLAPVSGTVYGAALNHRSLTESLAAAFEDAPYKAAPRAPVLFIKTSNTQIGHGAAIPFPAGVARIQAGGALGVVIGKQARKVSAAEALQYVEGYTVVNEVSLPEDSFYRPAVKAKCRDGFCPIGPWLVPADGIAPETLEVETYVNGVLRETNRCADLLRSVPQLIADVSAFMTLQPGDLLIAGTPLRSVNLQPADVVTVAIAGIGRLENPVLAEEAAR</sequence>
<dbReference type="SUPFAM" id="SSF56529">
    <property type="entry name" value="FAH"/>
    <property type="match status" value="1"/>
</dbReference>
<dbReference type="Pfam" id="PF01557">
    <property type="entry name" value="FAA_hydrolase"/>
    <property type="match status" value="1"/>
</dbReference>
<accession>A0ABV1M5S0</accession>
<evidence type="ECO:0000256" key="1">
    <source>
        <dbReference type="ARBA" id="ARBA00022723"/>
    </source>
</evidence>
<dbReference type="InterPro" id="IPR011234">
    <property type="entry name" value="Fumarylacetoacetase-like_C"/>
</dbReference>
<dbReference type="RefSeq" id="WP_349588591.1">
    <property type="nucleotide sequence ID" value="NZ_JBEFLD010000006.1"/>
</dbReference>
<dbReference type="GO" id="GO:0016787">
    <property type="term" value="F:hydrolase activity"/>
    <property type="evidence" value="ECO:0007669"/>
    <property type="project" value="UniProtKB-KW"/>
</dbReference>
<name>A0ABV1M5S0_9NEIS</name>
<dbReference type="Gene3D" id="3.90.850.10">
    <property type="entry name" value="Fumarylacetoacetase-like, C-terminal domain"/>
    <property type="match status" value="1"/>
</dbReference>
<proteinExistence type="predicted"/>
<dbReference type="EMBL" id="JBEFLD010000006">
    <property type="protein sequence ID" value="MEQ6291563.1"/>
    <property type="molecule type" value="Genomic_DNA"/>
</dbReference>
<protein>
    <submittedName>
        <fullName evidence="3">Fumarylacetoacetate hydrolase family protein</fullName>
    </submittedName>
</protein>
<keyword evidence="4" id="KW-1185">Reference proteome</keyword>